<dbReference type="SUPFAM" id="SSF51905">
    <property type="entry name" value="FAD/NAD(P)-binding domain"/>
    <property type="match status" value="1"/>
</dbReference>
<dbReference type="EMBL" id="FNDT01000007">
    <property type="protein sequence ID" value="SDI21482.1"/>
    <property type="molecule type" value="Genomic_DNA"/>
</dbReference>
<dbReference type="Pfam" id="PF01266">
    <property type="entry name" value="DAO"/>
    <property type="match status" value="1"/>
</dbReference>
<accession>A0A1G8IRK1</accession>
<feature type="domain" description="Rieske" evidence="5">
    <location>
        <begin position="413"/>
        <end position="495"/>
    </location>
</feature>
<dbReference type="OrthoDB" id="9767869at2"/>
<dbReference type="STRING" id="335973.SAMN04488693_107124"/>
<reference evidence="6 7" key="1">
    <citation type="submission" date="2016-10" db="EMBL/GenBank/DDBJ databases">
        <authorList>
            <person name="de Groot N.N."/>
        </authorList>
    </citation>
    <scope>NUCLEOTIDE SEQUENCE [LARGE SCALE GENOMIC DNA]</scope>
    <source>
        <strain evidence="6 7">NP_1H</strain>
    </source>
</reference>
<evidence type="ECO:0000313" key="6">
    <source>
        <dbReference type="EMBL" id="SDI21482.1"/>
    </source>
</evidence>
<dbReference type="GO" id="GO:0004497">
    <property type="term" value="F:monooxygenase activity"/>
    <property type="evidence" value="ECO:0007669"/>
    <property type="project" value="UniProtKB-ARBA"/>
</dbReference>
<name>A0A1G8IRK1_9MICC</name>
<dbReference type="InterPro" id="IPR036922">
    <property type="entry name" value="Rieske_2Fe-2S_sf"/>
</dbReference>
<dbReference type="RefSeq" id="WP_090586398.1">
    <property type="nucleotide sequence ID" value="NZ_FNDT01000007.1"/>
</dbReference>
<dbReference type="PANTHER" id="PTHR13847:SF274">
    <property type="entry name" value="RIESKE 2FE-2S IRON-SULFUR PROTEIN YHFW-RELATED"/>
    <property type="match status" value="1"/>
</dbReference>
<dbReference type="Proteomes" id="UP000199258">
    <property type="component" value="Unassembled WGS sequence"/>
</dbReference>
<dbReference type="PANTHER" id="PTHR13847">
    <property type="entry name" value="SARCOSINE DEHYDROGENASE-RELATED"/>
    <property type="match status" value="1"/>
</dbReference>
<dbReference type="Pfam" id="PF00355">
    <property type="entry name" value="Rieske"/>
    <property type="match status" value="1"/>
</dbReference>
<dbReference type="Gene3D" id="3.50.50.60">
    <property type="entry name" value="FAD/NAD(P)-binding domain"/>
    <property type="match status" value="1"/>
</dbReference>
<organism evidence="6 7">
    <name type="scientific">Arthrobacter subterraneus</name>
    <dbReference type="NCBI Taxonomy" id="335973"/>
    <lineage>
        <taxon>Bacteria</taxon>
        <taxon>Bacillati</taxon>
        <taxon>Actinomycetota</taxon>
        <taxon>Actinomycetes</taxon>
        <taxon>Micrococcales</taxon>
        <taxon>Micrococcaceae</taxon>
        <taxon>Arthrobacter</taxon>
    </lineage>
</organism>
<evidence type="ECO:0000259" key="5">
    <source>
        <dbReference type="PROSITE" id="PS51296"/>
    </source>
</evidence>
<evidence type="ECO:0000256" key="4">
    <source>
        <dbReference type="ARBA" id="ARBA00023014"/>
    </source>
</evidence>
<keyword evidence="4" id="KW-0411">Iron-sulfur</keyword>
<protein>
    <submittedName>
        <fullName evidence="6">Glycine/D-amino acid oxidase</fullName>
    </submittedName>
</protein>
<gene>
    <name evidence="6" type="ORF">SAMN04488693_107124</name>
</gene>
<evidence type="ECO:0000256" key="1">
    <source>
        <dbReference type="ARBA" id="ARBA00022714"/>
    </source>
</evidence>
<evidence type="ECO:0000313" key="7">
    <source>
        <dbReference type="Proteomes" id="UP000199258"/>
    </source>
</evidence>
<sequence length="495" mass="52609">MNSLWLESAPHIPANAFQEGGQYDSVVVGAGITGLTTATLLARSGQRVAVLEARTVGAVTTGNSTAKVSLLQGTQLSSIIDHHGAALARHYVTGNREGQSWLLRFCDEHGVSYDIRDAVNYAITDDGARLLSAERDACANSGLTALLEESTELPFPVKRTLRVPGQAQVHPLEVLAALAADFRQHSGLLVEGVRVTGVKAGSTKGERTTIQTSLGEVTAANVVIATGTPILDRGGHFSVLEPLRSYAVAFTVQDVIPSGMYLSVDSPSRTLRSATVEGRQYLIVGGNGHTVGRQAHTQSLVDDIIRWTQELFPTAQPAFSWSAQDYRPTSSVPYVGKMPISGQSIYTATGFNKWGFTNGVAASLALSAGILGGNMPWARELYKTRVGRQDALSTVKANAGVGLEMVTGWLGGLARTPRSHPPEGEGVVVREGARPVGICQIEGITHRVSAVCPHLGGVLSWNDAERSWDCPLHGSRFTHDGVRLEGPATRDLQAP</sequence>
<dbReference type="Gene3D" id="3.30.9.10">
    <property type="entry name" value="D-Amino Acid Oxidase, subunit A, domain 2"/>
    <property type="match status" value="1"/>
</dbReference>
<keyword evidence="2" id="KW-0479">Metal-binding</keyword>
<dbReference type="PROSITE" id="PS51296">
    <property type="entry name" value="RIESKE"/>
    <property type="match status" value="1"/>
</dbReference>
<dbReference type="Gene3D" id="2.102.10.10">
    <property type="entry name" value="Rieske [2Fe-2S] iron-sulphur domain"/>
    <property type="match status" value="1"/>
</dbReference>
<dbReference type="InterPro" id="IPR017941">
    <property type="entry name" value="Rieske_2Fe-2S"/>
</dbReference>
<keyword evidence="1" id="KW-0001">2Fe-2S</keyword>
<keyword evidence="7" id="KW-1185">Reference proteome</keyword>
<dbReference type="GO" id="GO:0016705">
    <property type="term" value="F:oxidoreductase activity, acting on paired donors, with incorporation or reduction of molecular oxygen"/>
    <property type="evidence" value="ECO:0007669"/>
    <property type="project" value="UniProtKB-ARBA"/>
</dbReference>
<dbReference type="GO" id="GO:0051537">
    <property type="term" value="F:2 iron, 2 sulfur cluster binding"/>
    <property type="evidence" value="ECO:0007669"/>
    <property type="project" value="UniProtKB-KW"/>
</dbReference>
<dbReference type="AlphaFoldDB" id="A0A1G8IRK1"/>
<keyword evidence="3" id="KW-0408">Iron</keyword>
<dbReference type="InterPro" id="IPR036188">
    <property type="entry name" value="FAD/NAD-bd_sf"/>
</dbReference>
<evidence type="ECO:0000256" key="3">
    <source>
        <dbReference type="ARBA" id="ARBA00023004"/>
    </source>
</evidence>
<evidence type="ECO:0000256" key="2">
    <source>
        <dbReference type="ARBA" id="ARBA00022723"/>
    </source>
</evidence>
<dbReference type="SUPFAM" id="SSF50022">
    <property type="entry name" value="ISP domain"/>
    <property type="match status" value="1"/>
</dbReference>
<dbReference type="GO" id="GO:0005737">
    <property type="term" value="C:cytoplasm"/>
    <property type="evidence" value="ECO:0007669"/>
    <property type="project" value="TreeGrafter"/>
</dbReference>
<dbReference type="InterPro" id="IPR006076">
    <property type="entry name" value="FAD-dep_OxRdtase"/>
</dbReference>
<proteinExistence type="predicted"/>
<dbReference type="GO" id="GO:0046872">
    <property type="term" value="F:metal ion binding"/>
    <property type="evidence" value="ECO:0007669"/>
    <property type="project" value="UniProtKB-KW"/>
</dbReference>